<dbReference type="EMBL" id="BLBS01000001">
    <property type="protein sequence ID" value="GET85397.1"/>
    <property type="molecule type" value="Genomic_DNA"/>
</dbReference>
<comment type="caution">
    <text evidence="1">The sequence shown here is derived from an EMBL/GenBank/DDBJ whole genome shotgun (WGS) entry which is preliminary data.</text>
</comment>
<reference evidence="1" key="1">
    <citation type="submission" date="2019-11" db="EMBL/GenBank/DDBJ databases">
        <title>Leishmania tarentolae CDS.</title>
        <authorList>
            <person name="Goto Y."/>
            <person name="Yamagishi J."/>
        </authorList>
    </citation>
    <scope>NUCLEOTIDE SEQUENCE [LARGE SCALE GENOMIC DNA]</scope>
    <source>
        <strain evidence="1">Parrot Tar II</strain>
    </source>
</reference>
<name>A0A640KCA9_LEITA</name>
<keyword evidence="2" id="KW-1185">Reference proteome</keyword>
<dbReference type="AlphaFoldDB" id="A0A640KCA9"/>
<dbReference type="GO" id="GO:0005840">
    <property type="term" value="C:ribosome"/>
    <property type="evidence" value="ECO:0007669"/>
    <property type="project" value="UniProtKB-KW"/>
</dbReference>
<gene>
    <name evidence="1" type="ORF">LtaPh_0104251</name>
</gene>
<dbReference type="OrthoDB" id="281459at2759"/>
<proteinExistence type="predicted"/>
<dbReference type="VEuPathDB" id="TriTrypDB:LtaPh_0104251"/>
<accession>A0A640KCA9</accession>
<keyword evidence="1" id="KW-0689">Ribosomal protein</keyword>
<organism evidence="1 2">
    <name type="scientific">Leishmania tarentolae</name>
    <name type="common">Sauroleishmania tarentolae</name>
    <dbReference type="NCBI Taxonomy" id="5689"/>
    <lineage>
        <taxon>Eukaryota</taxon>
        <taxon>Discoba</taxon>
        <taxon>Euglenozoa</taxon>
        <taxon>Kinetoplastea</taxon>
        <taxon>Metakinetoplastina</taxon>
        <taxon>Trypanosomatida</taxon>
        <taxon>Trypanosomatidae</taxon>
        <taxon>Leishmaniinae</taxon>
        <taxon>Leishmania</taxon>
        <taxon>lizard Leishmania</taxon>
    </lineage>
</organism>
<dbReference type="Proteomes" id="UP000419144">
    <property type="component" value="Unassembled WGS sequence"/>
</dbReference>
<evidence type="ECO:0000313" key="2">
    <source>
        <dbReference type="Proteomes" id="UP000419144"/>
    </source>
</evidence>
<evidence type="ECO:0000313" key="1">
    <source>
        <dbReference type="EMBL" id="GET85397.1"/>
    </source>
</evidence>
<keyword evidence="1" id="KW-0687">Ribonucleoprotein</keyword>
<protein>
    <submittedName>
        <fullName evidence="1">Ribosomal protein S7, putative</fullName>
    </submittedName>
</protein>
<sequence>MHALAASSTSLPSRHLLQLRVPHEAERHAAVRQLLVHVRHSAEAGLDTPAVARVQEYLHQLAPVRAVAPAAAHHIARVDHVVQNILEHCRARLRALHLLQLVHVRWALRDLPLRDQHHQVARVALLQLGGERALNLAHQHQEAQGVEDDHHRLLRARHLHLTHRVDVEARQFLAQRLVRRLELEQRLRDALLEAAGLAALQLTELAEMRLHDVLLGRVYELSVYVCVCVCV</sequence>